<name>W6YU56_COCC2</name>
<sequence length="223" mass="25350">MEDFRFPTKNPMLPDYKKKGCIINVELIRITAKIFKHLNIFPEDVEWLENFLSEFKGNTSTYFAPSSESEDSKKAAARSAALPSCFRPQGNKTTHPAELEAWRGEYEAGLGVAPSSSSPSQPKKSFMEMVAKEEENERLYGTKVTGPMFARAMFESLKELKFAGAADVDWLRFVDLYERAHNTLAEERLKIESDHIMKQTELEKKVAGLSLSEKEDKRRAGEE</sequence>
<reference evidence="1 2" key="1">
    <citation type="journal article" date="2013" name="PLoS Genet.">
        <title>Comparative genome structure, secondary metabolite, and effector coding capacity across Cochliobolus pathogens.</title>
        <authorList>
            <person name="Condon B.J."/>
            <person name="Leng Y."/>
            <person name="Wu D."/>
            <person name="Bushley K.E."/>
            <person name="Ohm R.A."/>
            <person name="Otillar R."/>
            <person name="Martin J."/>
            <person name="Schackwitz W."/>
            <person name="Grimwood J."/>
            <person name="MohdZainudin N."/>
            <person name="Xue C."/>
            <person name="Wang R."/>
            <person name="Manning V.A."/>
            <person name="Dhillon B."/>
            <person name="Tu Z.J."/>
            <person name="Steffenson B.J."/>
            <person name="Salamov A."/>
            <person name="Sun H."/>
            <person name="Lowry S."/>
            <person name="LaButti K."/>
            <person name="Han J."/>
            <person name="Copeland A."/>
            <person name="Lindquist E."/>
            <person name="Barry K."/>
            <person name="Schmutz J."/>
            <person name="Baker S.E."/>
            <person name="Ciuffetti L.M."/>
            <person name="Grigoriev I.V."/>
            <person name="Zhong S."/>
            <person name="Turgeon B.G."/>
        </authorList>
    </citation>
    <scope>NUCLEOTIDE SEQUENCE [LARGE SCALE GENOMIC DNA]</scope>
    <source>
        <strain evidence="1 2">26-R-13</strain>
    </source>
</reference>
<dbReference type="EMBL" id="KI964581">
    <property type="protein sequence ID" value="EUC35051.1"/>
    <property type="molecule type" value="Genomic_DNA"/>
</dbReference>
<accession>W6YU56</accession>
<gene>
    <name evidence="1" type="ORF">COCCADRAFT_24937</name>
</gene>
<evidence type="ECO:0000313" key="2">
    <source>
        <dbReference type="Proteomes" id="UP000053841"/>
    </source>
</evidence>
<dbReference type="GeneID" id="19145709"/>
<dbReference type="KEGG" id="bze:COCCADRAFT_24937"/>
<keyword evidence="2" id="KW-1185">Reference proteome</keyword>
<organism evidence="1 2">
    <name type="scientific">Cochliobolus carbonum (strain 26-R-13)</name>
    <name type="common">Maize leaf spot fungus</name>
    <name type="synonym">Bipolaris zeicola</name>
    <dbReference type="NCBI Taxonomy" id="930089"/>
    <lineage>
        <taxon>Eukaryota</taxon>
        <taxon>Fungi</taxon>
        <taxon>Dikarya</taxon>
        <taxon>Ascomycota</taxon>
        <taxon>Pezizomycotina</taxon>
        <taxon>Dothideomycetes</taxon>
        <taxon>Pleosporomycetidae</taxon>
        <taxon>Pleosporales</taxon>
        <taxon>Pleosporineae</taxon>
        <taxon>Pleosporaceae</taxon>
        <taxon>Bipolaris</taxon>
    </lineage>
</organism>
<dbReference type="HOGENOM" id="CLU_1239941_0_0_1"/>
<protein>
    <submittedName>
        <fullName evidence="1">Uncharacterized protein</fullName>
    </submittedName>
</protein>
<proteinExistence type="predicted"/>
<dbReference type="AlphaFoldDB" id="W6YU56"/>
<evidence type="ECO:0000313" key="1">
    <source>
        <dbReference type="EMBL" id="EUC35051.1"/>
    </source>
</evidence>
<dbReference type="Proteomes" id="UP000053841">
    <property type="component" value="Unassembled WGS sequence"/>
</dbReference>
<dbReference type="RefSeq" id="XP_007710632.1">
    <property type="nucleotide sequence ID" value="XM_007712442.1"/>
</dbReference>